<dbReference type="SUPFAM" id="SSF52540">
    <property type="entry name" value="P-loop containing nucleoside triphosphate hydrolases"/>
    <property type="match status" value="1"/>
</dbReference>
<dbReference type="InterPro" id="IPR003439">
    <property type="entry name" value="ABC_transporter-like_ATP-bd"/>
</dbReference>
<dbReference type="SMART" id="SM00382">
    <property type="entry name" value="AAA"/>
    <property type="match status" value="1"/>
</dbReference>
<feature type="domain" description="ABC transporter" evidence="3">
    <location>
        <begin position="11"/>
        <end position="245"/>
    </location>
</feature>
<protein>
    <submittedName>
        <fullName evidence="4">ABC transporter ATPase</fullName>
    </submittedName>
</protein>
<dbReference type="PANTHER" id="PTHR42794">
    <property type="entry name" value="HEMIN IMPORT ATP-BINDING PROTEIN HMUV"/>
    <property type="match status" value="1"/>
</dbReference>
<evidence type="ECO:0000259" key="3">
    <source>
        <dbReference type="PROSITE" id="PS50893"/>
    </source>
</evidence>
<dbReference type="InterPro" id="IPR027417">
    <property type="entry name" value="P-loop_NTPase"/>
</dbReference>
<dbReference type="PROSITE" id="PS50893">
    <property type="entry name" value="ABC_TRANSPORTER_2"/>
    <property type="match status" value="1"/>
</dbReference>
<evidence type="ECO:0000256" key="2">
    <source>
        <dbReference type="ARBA" id="ARBA00022840"/>
    </source>
</evidence>
<dbReference type="PROSITE" id="PS00211">
    <property type="entry name" value="ABC_TRANSPORTER_1"/>
    <property type="match status" value="1"/>
</dbReference>
<dbReference type="AlphaFoldDB" id="A0A564ZH26"/>
<dbReference type="GO" id="GO:0016887">
    <property type="term" value="F:ATP hydrolysis activity"/>
    <property type="evidence" value="ECO:0007669"/>
    <property type="project" value="InterPro"/>
</dbReference>
<dbReference type="InterPro" id="IPR003593">
    <property type="entry name" value="AAA+_ATPase"/>
</dbReference>
<keyword evidence="1" id="KW-0547">Nucleotide-binding</keyword>
<proteinExistence type="predicted"/>
<keyword evidence="2" id="KW-0067">ATP-binding</keyword>
<evidence type="ECO:0000313" key="4">
    <source>
        <dbReference type="EMBL" id="VUZ84640.1"/>
    </source>
</evidence>
<dbReference type="GO" id="GO:0005524">
    <property type="term" value="F:ATP binding"/>
    <property type="evidence" value="ECO:0007669"/>
    <property type="project" value="UniProtKB-KW"/>
</dbReference>
<organism evidence="4 5">
    <name type="scientific">Candidatus Methylomirabilis lanthanidiphila</name>
    <dbReference type="NCBI Taxonomy" id="2211376"/>
    <lineage>
        <taxon>Bacteria</taxon>
        <taxon>Candidatus Methylomirabilota</taxon>
        <taxon>Candidatus Methylomirabilia</taxon>
        <taxon>Candidatus Methylomirabilales</taxon>
        <taxon>Candidatus Methylomirabilaceae</taxon>
        <taxon>Candidatus Methylomirabilis</taxon>
    </lineage>
</organism>
<evidence type="ECO:0000256" key="1">
    <source>
        <dbReference type="ARBA" id="ARBA00022741"/>
    </source>
</evidence>
<evidence type="ECO:0000313" key="5">
    <source>
        <dbReference type="Proteomes" id="UP000334340"/>
    </source>
</evidence>
<dbReference type="Proteomes" id="UP000334340">
    <property type="component" value="Unassembled WGS sequence"/>
</dbReference>
<sequence>MYGPYRHGRNVEHADVILKATALTVGYAGRTVLEQVTVECRKGEFWFFIGPNGSGKTTLIRTMLGILRPLGGQLWFDPDLAGREGIGFVPQRCDLNPALPTTVREFVILGLVGIRLGRTEEMERMEWALHKVGLDGMAQRNYWSLSGGQRQRALVARALVRRPNLLILDEPTNGLDLSTEDSFLRLLADLNRTEHLTLVFVTHDIAIAARYATHLAFFCSGRVESGPREQLLNRAVLERVYGVGIAVTRDPSGAVAVQVCPPGAPS</sequence>
<name>A0A564ZH26_9BACT</name>
<reference evidence="4 5" key="1">
    <citation type="submission" date="2019-07" db="EMBL/GenBank/DDBJ databases">
        <authorList>
            <person name="Cremers G."/>
        </authorList>
    </citation>
    <scope>NUCLEOTIDE SEQUENCE [LARGE SCALE GENOMIC DNA]</scope>
</reference>
<dbReference type="PANTHER" id="PTHR42794:SF2">
    <property type="entry name" value="ABC TRANSPORTER ATP-BINDING PROTEIN"/>
    <property type="match status" value="1"/>
</dbReference>
<keyword evidence="5" id="KW-1185">Reference proteome</keyword>
<dbReference type="Pfam" id="PF00005">
    <property type="entry name" value="ABC_tran"/>
    <property type="match status" value="1"/>
</dbReference>
<accession>A0A564ZH26</accession>
<gene>
    <name evidence="4" type="ORF">MELA_01013</name>
</gene>
<dbReference type="EMBL" id="CABIKM010000015">
    <property type="protein sequence ID" value="VUZ84640.1"/>
    <property type="molecule type" value="Genomic_DNA"/>
</dbReference>
<dbReference type="Gene3D" id="3.40.50.300">
    <property type="entry name" value="P-loop containing nucleotide triphosphate hydrolases"/>
    <property type="match status" value="1"/>
</dbReference>
<dbReference type="InterPro" id="IPR017871">
    <property type="entry name" value="ABC_transporter-like_CS"/>
</dbReference>